<dbReference type="EMBL" id="PHAO01000001">
    <property type="protein sequence ID" value="PKN03001.1"/>
    <property type="molecule type" value="Genomic_DNA"/>
</dbReference>
<comment type="caution">
    <text evidence="1">The sequence shown here is derived from an EMBL/GenBank/DDBJ whole genome shotgun (WGS) entry which is preliminary data.</text>
</comment>
<name>A0A2N2F460_9BACT</name>
<dbReference type="Proteomes" id="UP000233417">
    <property type="component" value="Unassembled WGS sequence"/>
</dbReference>
<gene>
    <name evidence="1" type="ORF">CVU76_03170</name>
</gene>
<protein>
    <submittedName>
        <fullName evidence="1">Uncharacterized protein</fullName>
    </submittedName>
</protein>
<accession>A0A2N2F460</accession>
<evidence type="ECO:0000313" key="2">
    <source>
        <dbReference type="Proteomes" id="UP000233417"/>
    </source>
</evidence>
<evidence type="ECO:0000313" key="1">
    <source>
        <dbReference type="EMBL" id="PKN03001.1"/>
    </source>
</evidence>
<organism evidence="1 2">
    <name type="scientific">Candidatus Dojkabacteria bacterium HGW-Dojkabacteria-1</name>
    <dbReference type="NCBI Taxonomy" id="2013761"/>
    <lineage>
        <taxon>Bacteria</taxon>
        <taxon>Candidatus Dojkabacteria</taxon>
    </lineage>
</organism>
<reference evidence="1 2" key="1">
    <citation type="journal article" date="2017" name="ISME J.">
        <title>Potential for microbial H2 and metal transformations associated with novel bacteria and archaea in deep terrestrial subsurface sediments.</title>
        <authorList>
            <person name="Hernsdorf A.W."/>
            <person name="Amano Y."/>
            <person name="Miyakawa K."/>
            <person name="Ise K."/>
            <person name="Suzuki Y."/>
            <person name="Anantharaman K."/>
            <person name="Probst A."/>
            <person name="Burstein D."/>
            <person name="Thomas B.C."/>
            <person name="Banfield J.F."/>
        </authorList>
    </citation>
    <scope>NUCLEOTIDE SEQUENCE [LARGE SCALE GENOMIC DNA]</scope>
    <source>
        <strain evidence="1">HGW-Dojkabacteria-1</strain>
    </source>
</reference>
<dbReference type="AlphaFoldDB" id="A0A2N2F460"/>
<proteinExistence type="predicted"/>
<sequence length="148" mass="16721">MDKEIKNKIEKLKEMGMDEKRLHALIMLGFEDFLDEVEQDLIEASQSDLDLLLSELENAKSEDMKSEEAAIVLRDMLRKVYGINAENKWNTFLLGYLDQCVEEGAAIQDFLAKLKNDDPEALKQVIAAQQDPDFEAAKAAVEAASKLE</sequence>